<name>A0A8H9KSA1_9MICO</name>
<evidence type="ECO:0000256" key="1">
    <source>
        <dbReference type="ARBA" id="ARBA00022729"/>
    </source>
</evidence>
<dbReference type="Gene3D" id="3.60.21.10">
    <property type="match status" value="1"/>
</dbReference>
<dbReference type="EMBL" id="BMEA01000001">
    <property type="protein sequence ID" value="GGB76457.1"/>
    <property type="molecule type" value="Genomic_DNA"/>
</dbReference>
<dbReference type="InterPro" id="IPR004843">
    <property type="entry name" value="Calcineurin-like_PHP"/>
</dbReference>
<comment type="caution">
    <text evidence="4">The sequence shown here is derived from an EMBL/GenBank/DDBJ whole genome shotgun (WGS) entry which is preliminary data.</text>
</comment>
<feature type="signal peptide" evidence="2">
    <location>
        <begin position="1"/>
        <end position="34"/>
    </location>
</feature>
<dbReference type="PANTHER" id="PTHR22953:SF153">
    <property type="entry name" value="PURPLE ACID PHOSPHATASE"/>
    <property type="match status" value="1"/>
</dbReference>
<dbReference type="InterPro" id="IPR006311">
    <property type="entry name" value="TAT_signal"/>
</dbReference>
<proteinExistence type="predicted"/>
<evidence type="ECO:0000259" key="3">
    <source>
        <dbReference type="Pfam" id="PF00149"/>
    </source>
</evidence>
<dbReference type="Pfam" id="PF00149">
    <property type="entry name" value="Metallophos"/>
    <property type="match status" value="1"/>
</dbReference>
<organism evidence="4 5">
    <name type="scientific">Knoellia flava</name>
    <dbReference type="NCBI Taxonomy" id="913969"/>
    <lineage>
        <taxon>Bacteria</taxon>
        <taxon>Bacillati</taxon>
        <taxon>Actinomycetota</taxon>
        <taxon>Actinomycetes</taxon>
        <taxon>Micrococcales</taxon>
        <taxon>Intrasporangiaceae</taxon>
        <taxon>Knoellia</taxon>
    </lineage>
</organism>
<sequence>MSETRPTLSRRMVLSGLAAATLAPPVLSCATASAAESGAATEVGAQAARSMRDLRVLPYLQNPASTSMTISWVSYADVPGTLTVRGPGLGGGRRRVSTTPQPMPILGYTDAERAEEIPGLAKGSWLLREGNVKHVVDVEGLRPGTHYTYEVVQGRDRYQGRFRTAPSVQDWDRVTFIAMSDHETEPRGRVTRREWAPGEVAGLGRPDAAAGSTWDGVFGTTVLAGARVLRYPLTEDEGYLANLRVVDASRPDFMMFPGDLVQGGGYQPGWDEWFRCNAGPAGDRLGRTPALTAFGNWESFGGAVNGGYGSSADRSIVVRSRGKYHAYFDAPDNGTPEHRDNYYAIDYGPLTVITLDSNNGEPDDDTENYEGNQAVGREYRGPGTDTQNNFTAAEYAAAGGTDLSDFNPGSTQWRWCEAQLADARERGQIIVMQWHHSPFSSGEHGLPMYHKDTSGQGGTPMRQYHVLAERYGVAAVICGHSELFERSFVDEDGDGVGVHYYDVGVAGDGLRGERRVAGPDSERLSYNPYRQWTADRDEPEVWEDRDGVRVLTSGGKHYGHLHVEVERTRDGARMTMTPVHVFPVVDTDYRVTRTERREYDDKVVLSIRPDGRVRP</sequence>
<dbReference type="InterPro" id="IPR008963">
    <property type="entry name" value="Purple_acid_Pase-like_N"/>
</dbReference>
<dbReference type="SUPFAM" id="SSF56300">
    <property type="entry name" value="Metallo-dependent phosphatases"/>
    <property type="match status" value="1"/>
</dbReference>
<feature type="domain" description="Calcineurin-like phosphoesterase" evidence="3">
    <location>
        <begin position="247"/>
        <end position="481"/>
    </location>
</feature>
<dbReference type="GO" id="GO:0003993">
    <property type="term" value="F:acid phosphatase activity"/>
    <property type="evidence" value="ECO:0007669"/>
    <property type="project" value="InterPro"/>
</dbReference>
<reference evidence="4" key="1">
    <citation type="journal article" date="2014" name="Int. J. Syst. Evol. Microbiol.">
        <title>Complete genome sequence of Corynebacterium casei LMG S-19264T (=DSM 44701T), isolated from a smear-ripened cheese.</title>
        <authorList>
            <consortium name="US DOE Joint Genome Institute (JGI-PGF)"/>
            <person name="Walter F."/>
            <person name="Albersmeier A."/>
            <person name="Kalinowski J."/>
            <person name="Ruckert C."/>
        </authorList>
    </citation>
    <scope>NUCLEOTIDE SEQUENCE</scope>
    <source>
        <strain evidence="4">CGMCC 1.10749</strain>
    </source>
</reference>
<evidence type="ECO:0000313" key="4">
    <source>
        <dbReference type="EMBL" id="GGB76457.1"/>
    </source>
</evidence>
<evidence type="ECO:0000256" key="2">
    <source>
        <dbReference type="SAM" id="SignalP"/>
    </source>
</evidence>
<gene>
    <name evidence="4" type="ORF">GCM10011314_15060</name>
</gene>
<dbReference type="InterPro" id="IPR029052">
    <property type="entry name" value="Metallo-depent_PP-like"/>
</dbReference>
<dbReference type="PANTHER" id="PTHR22953">
    <property type="entry name" value="ACID PHOSPHATASE RELATED"/>
    <property type="match status" value="1"/>
</dbReference>
<feature type="chain" id="PRO_5034032086" description="Calcineurin-like phosphoesterase domain-containing protein" evidence="2">
    <location>
        <begin position="35"/>
        <end position="615"/>
    </location>
</feature>
<protein>
    <recommendedName>
        <fullName evidence="3">Calcineurin-like phosphoesterase domain-containing protein</fullName>
    </recommendedName>
</protein>
<dbReference type="SUPFAM" id="SSF49363">
    <property type="entry name" value="Purple acid phosphatase, N-terminal domain"/>
    <property type="match status" value="1"/>
</dbReference>
<evidence type="ECO:0000313" key="5">
    <source>
        <dbReference type="Proteomes" id="UP000628079"/>
    </source>
</evidence>
<dbReference type="InterPro" id="IPR039331">
    <property type="entry name" value="PAPs-like"/>
</dbReference>
<dbReference type="AlphaFoldDB" id="A0A8H9KSA1"/>
<keyword evidence="1 2" id="KW-0732">Signal</keyword>
<accession>A0A8H9KSA1</accession>
<reference evidence="4" key="2">
    <citation type="submission" date="2020-09" db="EMBL/GenBank/DDBJ databases">
        <authorList>
            <person name="Sun Q."/>
            <person name="Zhou Y."/>
        </authorList>
    </citation>
    <scope>NUCLEOTIDE SEQUENCE</scope>
    <source>
        <strain evidence="4">CGMCC 1.10749</strain>
    </source>
</reference>
<dbReference type="PROSITE" id="PS51318">
    <property type="entry name" value="TAT"/>
    <property type="match status" value="1"/>
</dbReference>
<dbReference type="RefSeq" id="WP_229708382.1">
    <property type="nucleotide sequence ID" value="NZ_BMEA01000001.1"/>
</dbReference>
<dbReference type="GO" id="GO:0046872">
    <property type="term" value="F:metal ion binding"/>
    <property type="evidence" value="ECO:0007669"/>
    <property type="project" value="InterPro"/>
</dbReference>
<dbReference type="Proteomes" id="UP000628079">
    <property type="component" value="Unassembled WGS sequence"/>
</dbReference>